<name>A0ACC0Q5Q1_RHOML</name>
<reference evidence="1" key="1">
    <citation type="submission" date="2022-02" db="EMBL/GenBank/DDBJ databases">
        <title>Plant Genome Project.</title>
        <authorList>
            <person name="Zhang R.-G."/>
        </authorList>
    </citation>
    <scope>NUCLEOTIDE SEQUENCE</scope>
    <source>
        <strain evidence="1">AT1</strain>
    </source>
</reference>
<dbReference type="Proteomes" id="UP001062846">
    <property type="component" value="Chromosome 1"/>
</dbReference>
<proteinExistence type="predicted"/>
<keyword evidence="2" id="KW-1185">Reference proteome</keyword>
<evidence type="ECO:0000313" key="2">
    <source>
        <dbReference type="Proteomes" id="UP001062846"/>
    </source>
</evidence>
<protein>
    <submittedName>
        <fullName evidence="1">Uncharacterized protein</fullName>
    </submittedName>
</protein>
<gene>
    <name evidence="1" type="ORF">RHMOL_Rhmol01G0227200</name>
</gene>
<evidence type="ECO:0000313" key="1">
    <source>
        <dbReference type="EMBL" id="KAI8572781.1"/>
    </source>
</evidence>
<comment type="caution">
    <text evidence="1">The sequence shown here is derived from an EMBL/GenBank/DDBJ whole genome shotgun (WGS) entry which is preliminary data.</text>
</comment>
<accession>A0ACC0Q5Q1</accession>
<sequence length="156" mass="17208">MANVGIHSVRDETLTAAKGCSSASFCWHFETLGAQTKPTTEKIEKSVRKNQTNPTIITHHPSDLGETQTENPPDLGKTQTGNASEPRQMRKKQKKQGKKKPQPLHLHHHYCANPHATPPPEISPPPPNHTVTSSKSGSLNKHFIHKPNGVWLIITS</sequence>
<organism evidence="1 2">
    <name type="scientific">Rhododendron molle</name>
    <name type="common">Chinese azalea</name>
    <name type="synonym">Azalea mollis</name>
    <dbReference type="NCBI Taxonomy" id="49168"/>
    <lineage>
        <taxon>Eukaryota</taxon>
        <taxon>Viridiplantae</taxon>
        <taxon>Streptophyta</taxon>
        <taxon>Embryophyta</taxon>
        <taxon>Tracheophyta</taxon>
        <taxon>Spermatophyta</taxon>
        <taxon>Magnoliopsida</taxon>
        <taxon>eudicotyledons</taxon>
        <taxon>Gunneridae</taxon>
        <taxon>Pentapetalae</taxon>
        <taxon>asterids</taxon>
        <taxon>Ericales</taxon>
        <taxon>Ericaceae</taxon>
        <taxon>Ericoideae</taxon>
        <taxon>Rhodoreae</taxon>
        <taxon>Rhododendron</taxon>
    </lineage>
</organism>
<dbReference type="EMBL" id="CM046388">
    <property type="protein sequence ID" value="KAI8572781.1"/>
    <property type="molecule type" value="Genomic_DNA"/>
</dbReference>